<keyword evidence="3" id="KW-1185">Reference proteome</keyword>
<dbReference type="EMBL" id="LVVM01005740">
    <property type="protein sequence ID" value="OJA09865.1"/>
    <property type="molecule type" value="Genomic_DNA"/>
</dbReference>
<organism evidence="2 3">
    <name type="scientific">Rhizopogon vesiculosus</name>
    <dbReference type="NCBI Taxonomy" id="180088"/>
    <lineage>
        <taxon>Eukaryota</taxon>
        <taxon>Fungi</taxon>
        <taxon>Dikarya</taxon>
        <taxon>Basidiomycota</taxon>
        <taxon>Agaricomycotina</taxon>
        <taxon>Agaricomycetes</taxon>
        <taxon>Agaricomycetidae</taxon>
        <taxon>Boletales</taxon>
        <taxon>Suillineae</taxon>
        <taxon>Rhizopogonaceae</taxon>
        <taxon>Rhizopogon</taxon>
    </lineage>
</organism>
<protein>
    <submittedName>
        <fullName evidence="2">Uncharacterized protein</fullName>
    </submittedName>
</protein>
<evidence type="ECO:0000313" key="2">
    <source>
        <dbReference type="EMBL" id="OJA09865.1"/>
    </source>
</evidence>
<feature type="region of interest" description="Disordered" evidence="1">
    <location>
        <begin position="1"/>
        <end position="21"/>
    </location>
</feature>
<evidence type="ECO:0000313" key="3">
    <source>
        <dbReference type="Proteomes" id="UP000183567"/>
    </source>
</evidence>
<reference evidence="2 3" key="1">
    <citation type="submission" date="2016-03" db="EMBL/GenBank/DDBJ databases">
        <title>Comparative genomics of the ectomycorrhizal sister species Rhizopogon vinicolor and Rhizopogon vesiculosus (Basidiomycota: Boletales) reveals a divergence of the mating type B locus.</title>
        <authorList>
            <person name="Mujic A.B."/>
            <person name="Kuo A."/>
            <person name="Tritt A."/>
            <person name="Lipzen A."/>
            <person name="Chen C."/>
            <person name="Johnson J."/>
            <person name="Sharma A."/>
            <person name="Barry K."/>
            <person name="Grigoriev I.V."/>
            <person name="Spatafora J.W."/>
        </authorList>
    </citation>
    <scope>NUCLEOTIDE SEQUENCE [LARGE SCALE GENOMIC DNA]</scope>
    <source>
        <strain evidence="2 3">AM-OR11-056</strain>
    </source>
</reference>
<feature type="compositionally biased region" description="Gly residues" evidence="1">
    <location>
        <begin position="1"/>
        <end position="14"/>
    </location>
</feature>
<gene>
    <name evidence="2" type="ORF">AZE42_06256</name>
</gene>
<accession>A0A1J8Q870</accession>
<dbReference type="Proteomes" id="UP000183567">
    <property type="component" value="Unassembled WGS sequence"/>
</dbReference>
<name>A0A1J8Q870_9AGAM</name>
<dbReference type="STRING" id="180088.A0A1J8Q870"/>
<sequence>MRGGSSGSGSGAGAGSANSNTAGFVDHIEFSSSRRGVLATHEKDTSYVRFWDLQQAQGNENFADGETFGFGKSLQLGDASSKRSWAPWTVAGSGMRPSNVESQETVVLVLSDARKRKTSINLSPLLRSSPENAPFLSH</sequence>
<comment type="caution">
    <text evidence="2">The sequence shown here is derived from an EMBL/GenBank/DDBJ whole genome shotgun (WGS) entry which is preliminary data.</text>
</comment>
<evidence type="ECO:0000256" key="1">
    <source>
        <dbReference type="SAM" id="MobiDB-lite"/>
    </source>
</evidence>
<dbReference type="OrthoDB" id="341486at2759"/>
<proteinExistence type="predicted"/>
<dbReference type="AlphaFoldDB" id="A0A1J8Q870"/>